<evidence type="ECO:0000256" key="8">
    <source>
        <dbReference type="ARBA" id="ARBA00023015"/>
    </source>
</evidence>
<reference evidence="15" key="1">
    <citation type="submission" date="2020-11" db="EMBL/GenBank/DDBJ databases">
        <authorList>
            <person name="Tran Van P."/>
        </authorList>
    </citation>
    <scope>NUCLEOTIDE SEQUENCE</scope>
</reference>
<keyword evidence="6" id="KW-0862">Zinc</keyword>
<keyword evidence="9" id="KW-0238">DNA-binding</keyword>
<dbReference type="PANTHER" id="PTHR23077:SF27">
    <property type="entry name" value="ATPASE FAMILY GENE 2 PROTEIN HOMOLOG A"/>
    <property type="match status" value="1"/>
</dbReference>
<feature type="region of interest" description="Disordered" evidence="13">
    <location>
        <begin position="661"/>
        <end position="680"/>
    </location>
</feature>
<keyword evidence="2" id="KW-0479">Metal-binding</keyword>
<dbReference type="Pfam" id="PF17862">
    <property type="entry name" value="AAA_lid_3"/>
    <property type="match status" value="1"/>
</dbReference>
<proteinExistence type="predicted"/>
<gene>
    <name evidence="15" type="ORF">NMOB1V02_LOCUS5022</name>
</gene>
<evidence type="ECO:0000256" key="1">
    <source>
        <dbReference type="ARBA" id="ARBA00004123"/>
    </source>
</evidence>
<dbReference type="GO" id="GO:0003677">
    <property type="term" value="F:DNA binding"/>
    <property type="evidence" value="ECO:0007669"/>
    <property type="project" value="UniProtKB-KW"/>
</dbReference>
<dbReference type="InterPro" id="IPR003593">
    <property type="entry name" value="AAA+_ATPase"/>
</dbReference>
<evidence type="ECO:0000256" key="3">
    <source>
        <dbReference type="ARBA" id="ARBA00022737"/>
    </source>
</evidence>
<dbReference type="PROSITE" id="PS00674">
    <property type="entry name" value="AAA"/>
    <property type="match status" value="2"/>
</dbReference>
<dbReference type="Gene3D" id="3.30.160.60">
    <property type="entry name" value="Classic Zinc Finger"/>
    <property type="match status" value="9"/>
</dbReference>
<dbReference type="EMBL" id="OA882896">
    <property type="protein sequence ID" value="CAD7277287.1"/>
    <property type="molecule type" value="Genomic_DNA"/>
</dbReference>
<feature type="domain" description="C2H2-type" evidence="14">
    <location>
        <begin position="252"/>
        <end position="279"/>
    </location>
</feature>
<feature type="domain" description="C2H2-type" evidence="14">
    <location>
        <begin position="448"/>
        <end position="475"/>
    </location>
</feature>
<dbReference type="PROSITE" id="PS50157">
    <property type="entry name" value="ZINC_FINGER_C2H2_2"/>
    <property type="match status" value="9"/>
</dbReference>
<feature type="domain" description="C2H2-type" evidence="14">
    <location>
        <begin position="224"/>
        <end position="251"/>
    </location>
</feature>
<dbReference type="FunFam" id="3.30.160.60:FF:000446">
    <property type="entry name" value="Zinc finger protein"/>
    <property type="match status" value="2"/>
</dbReference>
<keyword evidence="10" id="KW-0804">Transcription</keyword>
<dbReference type="SUPFAM" id="SSF57667">
    <property type="entry name" value="beta-beta-alpha zinc fingers"/>
    <property type="match status" value="5"/>
</dbReference>
<evidence type="ECO:0000259" key="14">
    <source>
        <dbReference type="PROSITE" id="PS50157"/>
    </source>
</evidence>
<sequence>MLFCETAFVQPVPMDNVVSLNAIENFLPPRTQPSEFFFVHNLPGIHNLIADHSYCAKLEDVHELVQNDDVKYEVEDVSHSAWFESAAVSDVLCAPDSEQIEDISNFVQLNNNIGSCIREALEVNDFDEHRNYFEKTPQCQFLSENAAQYPVDTPAVLCDLKVLNNCGGLEEKNREEFEISGSESGGSILESVILKDSAEIVPACVAPITSKPKVGRPRSSLTARNCEECGKGFLRNSDFLAHKRTHAEGKPFTCDVCPKKFSQLAKLNAHRGVHSGNRPFTCEVCGKSFTRSTVLLQHQRIHSGEKPYACGECGKSYAQSYQLIAHKRTHSGERPYLCPDCGKSFITSTDLNIHRRTHSGLRPYVCDYCGKTFSRSHTLTIHRRSHTGEKPYPCTFCGKAFVSSADLNHHKRTHTGERPYVCSECGKTCTQSAHLSQHMMSHRKHRVFQCDQCEKAYIRNSHLIRHKRTHTNERPFRMDDLLDVNIWSPRDAPPSEVKSLEKYLCNLDSRVVEKLKKAALKSICGKSLTPSTWKKLVLECHLLTKDSDVPLDATILATVFAALLSLYGCLFQHSPSKLKKGLVKQKLQNLKLPSEFIEDFLETFFGDVGEEVRERIGAINSGSLSVASVDWAVNGTISTRDVISLMQPYVKMEMRLTDGNVMGPKKKSGVHDDSFSSSKGKRNDDIYACAQCGLYMSGFDAGDHQIVDCETTRALNHSFALVNHSRAFLRGKCRFRNPSQEGLANCKMNAIMLNPKAIKICGFFVGKEILLREEMSSSWMVCIVLPDKTLPPFDIGVSEQVSKLMNIKTSSICILQSLESSVKPCDYISFNVRAVMDNRAGSNLQEEDVIRKISKTGFEAFLKSELVGIRLTSQSILPVNFFGLALDLIVTSCRSSWEDNWHTENEELVLSMQNLNVTEDEDRLELKTLDVTGFPDSESQVEFPEGAGVTTFCPLGASTPHPKKAGSSRRKSKCVVALNLLSGDSPTVYRIHSSTCFSYSAQMRTEECSASGLDSDALTLDHVGGMDNIIKYLLECIDHSHREKSFGLFLPPTGVLLHGPAGTGKSLLGRCLSEKFGKNFLSIRGADVFSKFAGDTERELRKKFDEAKRRSPSVIFMDDVESLCAKKEGNSRTEQESRVLSALLTMLDELRGPPASRVIVIATTSKLSSIDPAIRRSGRFDRELEIGVPNAAERFDILEKILSRTSHSVSATDTELIAAAAHGYVGADLALVCAEAAAAVAREMLASESRTITVTRKTLEAALKSVKPSAMKEISVDIPQVKWSDIGGMEELKMKLKQSVSWPLMKPEAFLRMGVRPPRGLLMYGPPGCSKTLFAKALASESGLNFVSVKSFLNSMPMRGAPFEQTMISVEKNILAIIVNDFQGPELFSKWVGESESAVREIFRKARRCAPSIIFFDEIDAIAGTRSSGGSSSGGANVQERVLAQMLTEMDGVVELNNVMVVAATNRPDMVDPALLRPGRLDRIVYVPLPDASTRTKIFEIHLRNTPVSDNVRFCELSEKTEGYSGAEIVAVCQEAAMKALQESFDATAVSENHFRAALEKMNICPMPLVGEQYYLEKSKKAATLIEAKSVIHSGTLQFPNCFKLEYEGYKLSKQHVDSQQGAKSMEILIRKFSNHKEVVEEEKKILAAVRNQLLMAESELGLSLSAGTTFAAARSEETFLCNLFDALDKETLCKLLENELVALDSRNSTEDSVNKCCVLLILIRKLPENISSGRGMSLYRMLEQIDASRQDIPPAVLKSIHVLRRVLVGEVLPHVIPLKDSFPTWEHLAEMLSSSIEFSIPIMCGEIAVHRASRPSSYFEDDRDLAAGGDGKTSWRKLISILHAVVKKLDRGLKITSWFSSSSSIEGVTAKLTALVAESKSSEKLKGTLGQQIGCSLAVLIVRCVLEYGALLWPLSPVGEVMWQAKGTLVEGFAAADPWPVLFMELGDMTDESNRSNFGKLIDENIVTVSPHLDSLDSSTLVSAFANLKSALSLTKCNDIVHKRFMVIFQRISWNTFAPLHQSVMADVALAEKKYEAASEFLKEASRLLVQKPRNSRASDTSTVFRSLEDFVSIGLRTTSYLFSTGQKADAASEAIEILIAVWRHSSGQDDNLNFLNASSSLTEALSPLAMDVIPNSGQNQSARPVVLKKGSLSIEDEGFGFMMVLMQLDWPLDEIIFNEGCKRITAKQKFACPFFLEYISEKYFLDAFAAIAVGSEPVQLDIFRNDSNGVTDWRTAFVQRMQQPRVPMLECVAKFLTEMHLPIMTFIRSNS</sequence>
<keyword evidence="8" id="KW-0805">Transcription regulation</keyword>
<evidence type="ECO:0000256" key="13">
    <source>
        <dbReference type="SAM" id="MobiDB-lite"/>
    </source>
</evidence>
<dbReference type="InterPro" id="IPR036236">
    <property type="entry name" value="Znf_C2H2_sf"/>
</dbReference>
<name>A0A7R9BL16_9CRUS</name>
<evidence type="ECO:0000313" key="16">
    <source>
        <dbReference type="Proteomes" id="UP000678499"/>
    </source>
</evidence>
<dbReference type="GO" id="GO:0016887">
    <property type="term" value="F:ATP hydrolysis activity"/>
    <property type="evidence" value="ECO:0007669"/>
    <property type="project" value="InterPro"/>
</dbReference>
<dbReference type="PROSITE" id="PS00028">
    <property type="entry name" value="ZINC_FINGER_C2H2_1"/>
    <property type="match status" value="9"/>
</dbReference>
<dbReference type="Pfam" id="PF00096">
    <property type="entry name" value="zf-C2H2"/>
    <property type="match status" value="8"/>
</dbReference>
<dbReference type="InterPro" id="IPR050168">
    <property type="entry name" value="AAA_ATPase_domain"/>
</dbReference>
<keyword evidence="3" id="KW-0677">Repeat</keyword>
<dbReference type="EMBL" id="CAJPEX010000859">
    <property type="protein sequence ID" value="CAG0917439.1"/>
    <property type="molecule type" value="Genomic_DNA"/>
</dbReference>
<dbReference type="SMART" id="SM00382">
    <property type="entry name" value="AAA"/>
    <property type="match status" value="2"/>
</dbReference>
<evidence type="ECO:0000256" key="4">
    <source>
        <dbReference type="ARBA" id="ARBA00022741"/>
    </source>
</evidence>
<feature type="domain" description="C2H2-type" evidence="14">
    <location>
        <begin position="308"/>
        <end position="335"/>
    </location>
</feature>
<feature type="domain" description="C2H2-type" evidence="14">
    <location>
        <begin position="364"/>
        <end position="391"/>
    </location>
</feature>
<feature type="domain" description="C2H2-type" evidence="14">
    <location>
        <begin position="392"/>
        <end position="419"/>
    </location>
</feature>
<dbReference type="FunFam" id="3.40.50.300:FF:000061">
    <property type="entry name" value="ATPase family, AAA domain-containing 2"/>
    <property type="match status" value="1"/>
</dbReference>
<dbReference type="FunFam" id="3.30.160.60:FF:000478">
    <property type="entry name" value="Zinc finger protein 133"/>
    <property type="match status" value="1"/>
</dbReference>
<feature type="domain" description="C2H2-type" evidence="14">
    <location>
        <begin position="420"/>
        <end position="447"/>
    </location>
</feature>
<accession>A0A7R9BL16</accession>
<dbReference type="Gene3D" id="1.10.8.60">
    <property type="match status" value="2"/>
</dbReference>
<dbReference type="SMART" id="SM00355">
    <property type="entry name" value="ZnF_C2H2"/>
    <property type="match status" value="9"/>
</dbReference>
<dbReference type="InterPro" id="IPR013087">
    <property type="entry name" value="Znf_C2H2_type"/>
</dbReference>
<dbReference type="FunFam" id="3.30.160.60:FF:000624">
    <property type="entry name" value="zinc finger protein 697"/>
    <property type="match status" value="1"/>
</dbReference>
<keyword evidence="11" id="KW-0539">Nucleus</keyword>
<dbReference type="Pfam" id="PF00004">
    <property type="entry name" value="AAA"/>
    <property type="match status" value="2"/>
</dbReference>
<evidence type="ECO:0000256" key="10">
    <source>
        <dbReference type="ARBA" id="ARBA00023163"/>
    </source>
</evidence>
<dbReference type="CDD" id="cd19511">
    <property type="entry name" value="RecA-like_CDC48_r2-like"/>
    <property type="match status" value="1"/>
</dbReference>
<evidence type="ECO:0000256" key="12">
    <source>
        <dbReference type="PROSITE-ProRule" id="PRU00042"/>
    </source>
</evidence>
<keyword evidence="4" id="KW-0547">Nucleotide-binding</keyword>
<dbReference type="InterPro" id="IPR027417">
    <property type="entry name" value="P-loop_NTPase"/>
</dbReference>
<dbReference type="GO" id="GO:0006355">
    <property type="term" value="P:regulation of DNA-templated transcription"/>
    <property type="evidence" value="ECO:0007669"/>
    <property type="project" value="UniProtKB-ARBA"/>
</dbReference>
<dbReference type="FunFam" id="3.30.160.60:FF:000045">
    <property type="entry name" value="ZFP69 zinc finger protein B"/>
    <property type="match status" value="1"/>
</dbReference>
<evidence type="ECO:0000256" key="7">
    <source>
        <dbReference type="ARBA" id="ARBA00022840"/>
    </source>
</evidence>
<evidence type="ECO:0000313" key="15">
    <source>
        <dbReference type="EMBL" id="CAD7277287.1"/>
    </source>
</evidence>
<dbReference type="GO" id="GO:0005524">
    <property type="term" value="F:ATP binding"/>
    <property type="evidence" value="ECO:0007669"/>
    <property type="project" value="UniProtKB-KW"/>
</dbReference>
<feature type="domain" description="C2H2-type" evidence="14">
    <location>
        <begin position="336"/>
        <end position="363"/>
    </location>
</feature>
<evidence type="ECO:0000256" key="6">
    <source>
        <dbReference type="ARBA" id="ARBA00022833"/>
    </source>
</evidence>
<dbReference type="Proteomes" id="UP000678499">
    <property type="component" value="Unassembled WGS sequence"/>
</dbReference>
<dbReference type="InterPro" id="IPR041569">
    <property type="entry name" value="AAA_lid_3"/>
</dbReference>
<feature type="domain" description="C2H2-type" evidence="14">
    <location>
        <begin position="280"/>
        <end position="307"/>
    </location>
</feature>
<keyword evidence="7" id="KW-0067">ATP-binding</keyword>
<dbReference type="FunFam" id="1.10.8.60:FF:000178">
    <property type="entry name" value="CDC48/VCP homolog, AAA superfamily"/>
    <property type="match status" value="1"/>
</dbReference>
<evidence type="ECO:0000256" key="9">
    <source>
        <dbReference type="ARBA" id="ARBA00023125"/>
    </source>
</evidence>
<dbReference type="GO" id="GO:0005634">
    <property type="term" value="C:nucleus"/>
    <property type="evidence" value="ECO:0007669"/>
    <property type="project" value="UniProtKB-SubCell"/>
</dbReference>
<dbReference type="InterPro" id="IPR003960">
    <property type="entry name" value="ATPase_AAA_CS"/>
</dbReference>
<dbReference type="FunFam" id="3.30.160.60:FF:002343">
    <property type="entry name" value="Zinc finger protein 33A"/>
    <property type="match status" value="1"/>
</dbReference>
<protein>
    <recommendedName>
        <fullName evidence="14">C2H2-type domain-containing protein</fullName>
    </recommendedName>
</protein>
<dbReference type="FunFam" id="3.30.160.60:FF:000218">
    <property type="entry name" value="Zinc finger protein 10"/>
    <property type="match status" value="1"/>
</dbReference>
<dbReference type="SUPFAM" id="SSF52540">
    <property type="entry name" value="P-loop containing nucleoside triphosphate hydrolases"/>
    <property type="match status" value="2"/>
</dbReference>
<keyword evidence="5 12" id="KW-0863">Zinc-finger</keyword>
<evidence type="ECO:0000256" key="5">
    <source>
        <dbReference type="ARBA" id="ARBA00022771"/>
    </source>
</evidence>
<dbReference type="FunFam" id="3.30.160.60:FF:000495">
    <property type="entry name" value="zinc finger protein 668"/>
    <property type="match status" value="1"/>
</dbReference>
<dbReference type="InterPro" id="IPR003959">
    <property type="entry name" value="ATPase_AAA_core"/>
</dbReference>
<organism evidence="15">
    <name type="scientific">Notodromas monacha</name>
    <dbReference type="NCBI Taxonomy" id="399045"/>
    <lineage>
        <taxon>Eukaryota</taxon>
        <taxon>Metazoa</taxon>
        <taxon>Ecdysozoa</taxon>
        <taxon>Arthropoda</taxon>
        <taxon>Crustacea</taxon>
        <taxon>Oligostraca</taxon>
        <taxon>Ostracoda</taxon>
        <taxon>Podocopa</taxon>
        <taxon>Podocopida</taxon>
        <taxon>Cypridocopina</taxon>
        <taxon>Cypridoidea</taxon>
        <taxon>Cyprididae</taxon>
        <taxon>Notodromas</taxon>
    </lineage>
</organism>
<evidence type="ECO:0000256" key="2">
    <source>
        <dbReference type="ARBA" id="ARBA00022723"/>
    </source>
</evidence>
<evidence type="ECO:0000256" key="11">
    <source>
        <dbReference type="ARBA" id="ARBA00023242"/>
    </source>
</evidence>
<comment type="subcellular location">
    <subcellularLocation>
        <location evidence="1">Nucleus</location>
    </subcellularLocation>
</comment>
<dbReference type="PANTHER" id="PTHR23077">
    <property type="entry name" value="AAA-FAMILY ATPASE"/>
    <property type="match status" value="1"/>
</dbReference>
<dbReference type="GO" id="GO:0005737">
    <property type="term" value="C:cytoplasm"/>
    <property type="evidence" value="ECO:0007669"/>
    <property type="project" value="TreeGrafter"/>
</dbReference>
<dbReference type="Gene3D" id="3.40.50.300">
    <property type="entry name" value="P-loop containing nucleotide triphosphate hydrolases"/>
    <property type="match status" value="2"/>
</dbReference>
<keyword evidence="16" id="KW-1185">Reference proteome</keyword>
<dbReference type="GO" id="GO:0008270">
    <property type="term" value="F:zinc ion binding"/>
    <property type="evidence" value="ECO:0007669"/>
    <property type="project" value="UniProtKB-KW"/>
</dbReference>